<dbReference type="GeneID" id="120042395"/>
<dbReference type="GO" id="GO:0070971">
    <property type="term" value="C:endoplasmic reticulum exit site"/>
    <property type="evidence" value="ECO:0007669"/>
    <property type="project" value="TreeGrafter"/>
</dbReference>
<keyword evidence="3" id="KW-1185">Reference proteome</keyword>
<protein>
    <submittedName>
        <fullName evidence="4">Transport and Golgi organization protein 1 homolog</fullName>
    </submittedName>
</protein>
<dbReference type="GO" id="GO:0006888">
    <property type="term" value="P:endoplasmic reticulum to Golgi vesicle-mediated transport"/>
    <property type="evidence" value="ECO:0007669"/>
    <property type="project" value="TreeGrafter"/>
</dbReference>
<dbReference type="InterPro" id="IPR051500">
    <property type="entry name" value="cTAGE_MIA/OTOR"/>
</dbReference>
<feature type="compositionally biased region" description="Basic and acidic residues" evidence="2">
    <location>
        <begin position="237"/>
        <end position="249"/>
    </location>
</feature>
<sequence length="774" mass="87444">MPVPLSGVELLRVCTVLQDCAAELSVLGHIMPDTYRGRPEADKFVSADIGQVLEQQKGAEQNLKAARQFERESGRLSDATRELHRSQKELNRTLEENPLSPDNLAKVQRDSGGERIAYVAGSEEDDEEDDDEGEITPEEPPKIEEPKESFGCSTSSELIFEEPGHSNFSEDAVKVPDEDSQTLQFEDESEEGDIEPSTPPADEASPFEHTEALAENLTEDDSPVPKQLSQTDMLSDFDSKINESEQKQAVEELPIQNAESVDFSQVENSFKQGGTELFRLFQEPYQKVPDPSRNTMVKESHQELPIEEEDSIHLEGEEIEEELLEDENAVLSSSKTEHTDENDTENLSEFGSEQPNNYTQTDVVSSDVLDVVQHDEAIDIEPEVHETENDAESHTPSLKDKVLDPLPNKETEYSDNVLRLTLLRDRCKEEDMERLQKILGPVNLFRLEFLFFDLELKAARLSQTNAREDIEKVLEAILEASETPILDEIERMLDAHENADQQQESGEFVEEASILDDFQEFVFTLRQNYSTARNSAPMAVGSQLHPDTDGDMSENTLDMGLSVDMDHPPSGSLESPPVTDFHEDEQSGSSFVSVLILSGPLVTLFYEYLGIYGVMMVTSLPEHWKPGPDFYGVSCEPVLVTAGAGVIGFLFWRSILSVKSKSYLKMVDRMKKLEQEKKEILQKVAELQQQGEELKEKQKLSEKSATLSLEKIQELENIVQEMERQNERLDEENNLHAISFDKERANTAKHEDMMSEMDKTIEKLKRSKKKTQDT</sequence>
<dbReference type="PANTHER" id="PTHR23158:SF54">
    <property type="entry name" value="TRANSPORT AND GOLGI ORGANIZATION PROTEIN 1 HOMOLOG"/>
    <property type="match status" value="1"/>
</dbReference>
<accession>A0A8U0QHH1</accession>
<reference evidence="4" key="1">
    <citation type="submission" date="2025-08" db="UniProtKB">
        <authorList>
            <consortium name="RefSeq"/>
        </authorList>
    </citation>
    <scope>IDENTIFICATION</scope>
    <source>
        <tissue evidence="4">White muscle</tissue>
    </source>
</reference>
<dbReference type="PANTHER" id="PTHR23158">
    <property type="entry name" value="MELANOMA INHIBITORY ACTIVITY-RELATED"/>
    <property type="match status" value="1"/>
</dbReference>
<dbReference type="GO" id="GO:0009306">
    <property type="term" value="P:protein secretion"/>
    <property type="evidence" value="ECO:0007669"/>
    <property type="project" value="TreeGrafter"/>
</dbReference>
<evidence type="ECO:0000256" key="1">
    <source>
        <dbReference type="ARBA" id="ARBA00023054"/>
    </source>
</evidence>
<feature type="region of interest" description="Disordered" evidence="2">
    <location>
        <begin position="725"/>
        <end position="774"/>
    </location>
</feature>
<name>A0A8U0QHH1_SALNM</name>
<feature type="compositionally biased region" description="Acidic residues" evidence="2">
    <location>
        <begin position="122"/>
        <end position="137"/>
    </location>
</feature>
<dbReference type="KEGG" id="snh:120042395"/>
<evidence type="ECO:0000313" key="3">
    <source>
        <dbReference type="Proteomes" id="UP000808372"/>
    </source>
</evidence>
<feature type="compositionally biased region" description="Basic and acidic residues" evidence="2">
    <location>
        <begin position="139"/>
        <end position="148"/>
    </location>
</feature>
<dbReference type="GO" id="GO:0005789">
    <property type="term" value="C:endoplasmic reticulum membrane"/>
    <property type="evidence" value="ECO:0007669"/>
    <property type="project" value="TreeGrafter"/>
</dbReference>
<feature type="region of interest" description="Disordered" evidence="2">
    <location>
        <begin position="90"/>
        <end position="249"/>
    </location>
</feature>
<proteinExistence type="predicted"/>
<gene>
    <name evidence="4" type="primary">LOC120042395</name>
</gene>
<feature type="compositionally biased region" description="Acidic residues" evidence="2">
    <location>
        <begin position="185"/>
        <end position="194"/>
    </location>
</feature>
<evidence type="ECO:0000313" key="4">
    <source>
        <dbReference type="RefSeq" id="XP_038843158.1"/>
    </source>
</evidence>
<keyword evidence="1" id="KW-0175">Coiled coil</keyword>
<feature type="compositionally biased region" description="Polar residues" evidence="2">
    <location>
        <begin position="347"/>
        <end position="359"/>
    </location>
</feature>
<feature type="region of interest" description="Disordered" evidence="2">
    <location>
        <begin position="383"/>
        <end position="407"/>
    </location>
</feature>
<dbReference type="GO" id="GO:0035459">
    <property type="term" value="P:vesicle cargo loading"/>
    <property type="evidence" value="ECO:0007669"/>
    <property type="project" value="TreeGrafter"/>
</dbReference>
<dbReference type="Proteomes" id="UP000808372">
    <property type="component" value="Unplaced"/>
</dbReference>
<dbReference type="RefSeq" id="XP_038843158.1">
    <property type="nucleotide sequence ID" value="XM_038987230.1"/>
</dbReference>
<evidence type="ECO:0000256" key="2">
    <source>
        <dbReference type="SAM" id="MobiDB-lite"/>
    </source>
</evidence>
<feature type="region of interest" description="Disordered" evidence="2">
    <location>
        <begin position="285"/>
        <end position="359"/>
    </location>
</feature>
<organism evidence="3 4">
    <name type="scientific">Salvelinus namaycush</name>
    <name type="common">Lake trout</name>
    <name type="synonym">Salmo namaycush</name>
    <dbReference type="NCBI Taxonomy" id="8040"/>
    <lineage>
        <taxon>Eukaryota</taxon>
        <taxon>Metazoa</taxon>
        <taxon>Chordata</taxon>
        <taxon>Craniata</taxon>
        <taxon>Vertebrata</taxon>
        <taxon>Euteleostomi</taxon>
        <taxon>Actinopterygii</taxon>
        <taxon>Neopterygii</taxon>
        <taxon>Teleostei</taxon>
        <taxon>Protacanthopterygii</taxon>
        <taxon>Salmoniformes</taxon>
        <taxon>Salmonidae</taxon>
        <taxon>Salmoninae</taxon>
        <taxon>Salvelinus</taxon>
    </lineage>
</organism>
<feature type="compositionally biased region" description="Acidic residues" evidence="2">
    <location>
        <begin position="317"/>
        <end position="328"/>
    </location>
</feature>
<dbReference type="AlphaFoldDB" id="A0A8U0QHH1"/>